<dbReference type="InterPro" id="IPR020449">
    <property type="entry name" value="Tscrpt_reg_AraC-type_HTH"/>
</dbReference>
<evidence type="ECO:0000256" key="2">
    <source>
        <dbReference type="ARBA" id="ARBA00023125"/>
    </source>
</evidence>
<evidence type="ECO:0000259" key="4">
    <source>
        <dbReference type="PROSITE" id="PS01124"/>
    </source>
</evidence>
<dbReference type="SMART" id="SM00342">
    <property type="entry name" value="HTH_ARAC"/>
    <property type="match status" value="1"/>
</dbReference>
<reference evidence="5" key="2">
    <citation type="submission" date="2020-09" db="EMBL/GenBank/DDBJ databases">
        <authorList>
            <person name="Sun Q."/>
            <person name="Zhou Y."/>
        </authorList>
    </citation>
    <scope>NUCLEOTIDE SEQUENCE</scope>
    <source>
        <strain evidence="5">CGMCC 1.15763</strain>
    </source>
</reference>
<gene>
    <name evidence="5" type="ORF">GCM10011416_23900</name>
</gene>
<dbReference type="GO" id="GO:0043565">
    <property type="term" value="F:sequence-specific DNA binding"/>
    <property type="evidence" value="ECO:0007669"/>
    <property type="project" value="InterPro"/>
</dbReference>
<keyword evidence="1" id="KW-0805">Transcription regulation</keyword>
<keyword evidence="3" id="KW-0804">Transcription</keyword>
<keyword evidence="2" id="KW-0238">DNA-binding</keyword>
<protein>
    <submittedName>
        <fullName evidence="5">AraC family transcriptional regulator</fullName>
    </submittedName>
</protein>
<dbReference type="SUPFAM" id="SSF46689">
    <property type="entry name" value="Homeodomain-like"/>
    <property type="match status" value="1"/>
</dbReference>
<evidence type="ECO:0000256" key="1">
    <source>
        <dbReference type="ARBA" id="ARBA00023015"/>
    </source>
</evidence>
<dbReference type="InterPro" id="IPR009057">
    <property type="entry name" value="Homeodomain-like_sf"/>
</dbReference>
<feature type="domain" description="HTH araC/xylS-type" evidence="4">
    <location>
        <begin position="187"/>
        <end position="285"/>
    </location>
</feature>
<organism evidence="5 6">
    <name type="scientific">Polaribacter pacificus</name>
    <dbReference type="NCBI Taxonomy" id="1775173"/>
    <lineage>
        <taxon>Bacteria</taxon>
        <taxon>Pseudomonadati</taxon>
        <taxon>Bacteroidota</taxon>
        <taxon>Flavobacteriia</taxon>
        <taxon>Flavobacteriales</taxon>
        <taxon>Flavobacteriaceae</taxon>
    </lineage>
</organism>
<dbReference type="AlphaFoldDB" id="A0A917I3F1"/>
<dbReference type="GO" id="GO:0003700">
    <property type="term" value="F:DNA-binding transcription factor activity"/>
    <property type="evidence" value="ECO:0007669"/>
    <property type="project" value="InterPro"/>
</dbReference>
<evidence type="ECO:0000313" key="6">
    <source>
        <dbReference type="Proteomes" id="UP000633278"/>
    </source>
</evidence>
<dbReference type="EMBL" id="BMJW01000003">
    <property type="protein sequence ID" value="GGH04003.1"/>
    <property type="molecule type" value="Genomic_DNA"/>
</dbReference>
<dbReference type="Gene3D" id="2.60.120.10">
    <property type="entry name" value="Jelly Rolls"/>
    <property type="match status" value="1"/>
</dbReference>
<dbReference type="Pfam" id="PF12833">
    <property type="entry name" value="HTH_18"/>
    <property type="match status" value="1"/>
</dbReference>
<evidence type="ECO:0000256" key="3">
    <source>
        <dbReference type="ARBA" id="ARBA00023163"/>
    </source>
</evidence>
<dbReference type="PANTHER" id="PTHR43280:SF32">
    <property type="entry name" value="TRANSCRIPTIONAL REGULATORY PROTEIN"/>
    <property type="match status" value="1"/>
</dbReference>
<name>A0A917I3F1_9FLAO</name>
<evidence type="ECO:0000313" key="5">
    <source>
        <dbReference type="EMBL" id="GGH04003.1"/>
    </source>
</evidence>
<dbReference type="Proteomes" id="UP000633278">
    <property type="component" value="Unassembled WGS sequence"/>
</dbReference>
<dbReference type="InterPro" id="IPR014710">
    <property type="entry name" value="RmlC-like_jellyroll"/>
</dbReference>
<dbReference type="RefSeq" id="WP_188599579.1">
    <property type="nucleotide sequence ID" value="NZ_BMJW01000003.1"/>
</dbReference>
<accession>A0A917I3F1</accession>
<dbReference type="PROSITE" id="PS01124">
    <property type="entry name" value="HTH_ARAC_FAMILY_2"/>
    <property type="match status" value="1"/>
</dbReference>
<dbReference type="InterPro" id="IPR037923">
    <property type="entry name" value="HTH-like"/>
</dbReference>
<dbReference type="SUPFAM" id="SSF51215">
    <property type="entry name" value="Regulatory protein AraC"/>
    <property type="match status" value="1"/>
</dbReference>
<dbReference type="Pfam" id="PF02311">
    <property type="entry name" value="AraC_binding"/>
    <property type="match status" value="1"/>
</dbReference>
<keyword evidence="6" id="KW-1185">Reference proteome</keyword>
<proteinExistence type="predicted"/>
<sequence>MTKYPIYDIRNFNKKINGNNLYINTFRNHLISHSFIENSHSHNFYLLVLFTKGKGIHKIDFNTFEITKGSIFMIRPGQVHSWKLSDDVDGFIVFFTEELYNLYFGNKSIQDYPFYANNQEISEIRFFENELHDIEYYFNLLINETRSLKTKKLDKVMNLLDIIHIEITRKYLLENKYTTNSYGEKIEQFNEYLNMYYKSEKSPSFYASKLNITLKHLNRICKDKLNKTVTDLIAQKNVLESKRMLTFTQKSVGDIALELGYLNYSYFTRLFKKHTSITPSKFRANLKLSDW</sequence>
<comment type="caution">
    <text evidence="5">The sequence shown here is derived from an EMBL/GenBank/DDBJ whole genome shotgun (WGS) entry which is preliminary data.</text>
</comment>
<reference evidence="5" key="1">
    <citation type="journal article" date="2014" name="Int. J. Syst. Evol. Microbiol.">
        <title>Complete genome sequence of Corynebacterium casei LMG S-19264T (=DSM 44701T), isolated from a smear-ripened cheese.</title>
        <authorList>
            <consortium name="US DOE Joint Genome Institute (JGI-PGF)"/>
            <person name="Walter F."/>
            <person name="Albersmeier A."/>
            <person name="Kalinowski J."/>
            <person name="Ruckert C."/>
        </authorList>
    </citation>
    <scope>NUCLEOTIDE SEQUENCE</scope>
    <source>
        <strain evidence="5">CGMCC 1.15763</strain>
    </source>
</reference>
<dbReference type="PANTHER" id="PTHR43280">
    <property type="entry name" value="ARAC-FAMILY TRANSCRIPTIONAL REGULATOR"/>
    <property type="match status" value="1"/>
</dbReference>
<dbReference type="InterPro" id="IPR003313">
    <property type="entry name" value="AraC-bd"/>
</dbReference>
<dbReference type="InterPro" id="IPR018060">
    <property type="entry name" value="HTH_AraC"/>
</dbReference>
<dbReference type="Gene3D" id="1.10.10.60">
    <property type="entry name" value="Homeodomain-like"/>
    <property type="match status" value="1"/>
</dbReference>
<dbReference type="PRINTS" id="PR00032">
    <property type="entry name" value="HTHARAC"/>
</dbReference>